<reference evidence="7 8" key="1">
    <citation type="submission" date="2019-12" db="EMBL/GenBank/DDBJ databases">
        <title>Chromosome-level assembly of the Caenorhabditis remanei genome.</title>
        <authorList>
            <person name="Teterina A.A."/>
            <person name="Willis J.H."/>
            <person name="Phillips P.C."/>
        </authorList>
    </citation>
    <scope>NUCLEOTIDE SEQUENCE [LARGE SCALE GENOMIC DNA]</scope>
    <source>
        <strain evidence="7 8">PX506</strain>
        <tissue evidence="7">Whole organism</tissue>
    </source>
</reference>
<feature type="transmembrane region" description="Helical" evidence="6">
    <location>
        <begin position="84"/>
        <end position="105"/>
    </location>
</feature>
<name>A0A6A5GI07_CAERE</name>
<comment type="subcellular location">
    <subcellularLocation>
        <location evidence="1">Membrane</location>
        <topology evidence="1">Multi-pass membrane protein</topology>
    </subcellularLocation>
</comment>
<dbReference type="GO" id="GO:0016020">
    <property type="term" value="C:membrane"/>
    <property type="evidence" value="ECO:0007669"/>
    <property type="project" value="UniProtKB-SubCell"/>
</dbReference>
<evidence type="ECO:0000313" key="8">
    <source>
        <dbReference type="Proteomes" id="UP000483820"/>
    </source>
</evidence>
<dbReference type="Pfam" id="PF02118">
    <property type="entry name" value="Srg"/>
    <property type="match status" value="1"/>
</dbReference>
<dbReference type="PANTHER" id="PTHR31114">
    <property type="entry name" value="SERPENTINE RECEPTOR CLASS GAMMA"/>
    <property type="match status" value="1"/>
</dbReference>
<evidence type="ECO:0000256" key="3">
    <source>
        <dbReference type="ARBA" id="ARBA00022692"/>
    </source>
</evidence>
<dbReference type="InterPro" id="IPR000609">
    <property type="entry name" value="7TM_GPCR_serpentine_rcpt_Srg"/>
</dbReference>
<dbReference type="GeneID" id="9808730"/>
<dbReference type="GO" id="GO:0004888">
    <property type="term" value="F:transmembrane signaling receptor activity"/>
    <property type="evidence" value="ECO:0007669"/>
    <property type="project" value="InterPro"/>
</dbReference>
<accession>A0A6A5GI07</accession>
<dbReference type="EMBL" id="WUAV01000005">
    <property type="protein sequence ID" value="KAF1754316.1"/>
    <property type="molecule type" value="Genomic_DNA"/>
</dbReference>
<comment type="similarity">
    <text evidence="2 6">Belongs to the nematode receptor-like protein srg family.</text>
</comment>
<dbReference type="Proteomes" id="UP000483820">
    <property type="component" value="Chromosome V"/>
</dbReference>
<keyword evidence="4 6" id="KW-1133">Transmembrane helix</keyword>
<gene>
    <name evidence="7" type="ORF">GCK72_020876</name>
</gene>
<feature type="transmembrane region" description="Helical" evidence="6">
    <location>
        <begin position="46"/>
        <end position="64"/>
    </location>
</feature>
<dbReference type="KEGG" id="crq:GCK72_020876"/>
<evidence type="ECO:0000256" key="4">
    <source>
        <dbReference type="ARBA" id="ARBA00022989"/>
    </source>
</evidence>
<proteinExistence type="inferred from homology"/>
<evidence type="ECO:0000313" key="7">
    <source>
        <dbReference type="EMBL" id="KAF1754316.1"/>
    </source>
</evidence>
<comment type="caution">
    <text evidence="7">The sequence shown here is derived from an EMBL/GenBank/DDBJ whole genome shotgun (WGS) entry which is preliminary data.</text>
</comment>
<evidence type="ECO:0000256" key="1">
    <source>
        <dbReference type="ARBA" id="ARBA00004141"/>
    </source>
</evidence>
<dbReference type="CTD" id="9808730"/>
<comment type="caution">
    <text evidence="6">Lacks conserved residue(s) required for the propagation of feature annotation.</text>
</comment>
<evidence type="ECO:0000256" key="2">
    <source>
        <dbReference type="ARBA" id="ARBA00005692"/>
    </source>
</evidence>
<organism evidence="7 8">
    <name type="scientific">Caenorhabditis remanei</name>
    <name type="common">Caenorhabditis vulgaris</name>
    <dbReference type="NCBI Taxonomy" id="31234"/>
    <lineage>
        <taxon>Eukaryota</taxon>
        <taxon>Metazoa</taxon>
        <taxon>Ecdysozoa</taxon>
        <taxon>Nematoda</taxon>
        <taxon>Chromadorea</taxon>
        <taxon>Rhabditida</taxon>
        <taxon>Rhabditina</taxon>
        <taxon>Rhabditomorpha</taxon>
        <taxon>Rhabditoidea</taxon>
        <taxon>Rhabditidae</taxon>
        <taxon>Peloderinae</taxon>
        <taxon>Caenorhabditis</taxon>
    </lineage>
</organism>
<keyword evidence="5 6" id="KW-0472">Membrane</keyword>
<keyword evidence="3 6" id="KW-0812">Transmembrane</keyword>
<dbReference type="PANTHER" id="PTHR31114:SF3">
    <property type="entry name" value="SERPENTINE RECEPTOR CLASS GAMMA-RELATED"/>
    <property type="match status" value="1"/>
</dbReference>
<dbReference type="InterPro" id="IPR052880">
    <property type="entry name" value="NRL-Serpentine_Class_Gamma"/>
</dbReference>
<evidence type="ECO:0000256" key="6">
    <source>
        <dbReference type="RuleBase" id="RU280813"/>
    </source>
</evidence>
<dbReference type="RefSeq" id="XP_053582771.1">
    <property type="nucleotide sequence ID" value="XM_053733858.1"/>
</dbReference>
<dbReference type="AlphaFoldDB" id="A0A6A5GI07"/>
<evidence type="ECO:0000256" key="5">
    <source>
        <dbReference type="ARBA" id="ARBA00023136"/>
    </source>
</evidence>
<sequence length="201" mass="23373">MTINILCYLNTWISRLYHIETTIPFMIWVHDNAYFVFRVYRFFVNYYHSAQSLSVIIMAAHRFWSSKSTSSNRFWSMYYGHVYLGLAVTSGILTMPNVFLGLYAVDYYDREAGVFVINRLTANTRIIMIADAYNQPDEHVAGESVRNAETRNNGQVEKRVYSAVVEYCDFAQKLYDMWKTFLVATVIGQVNPEPTAMSERV</sequence>
<protein>
    <recommendedName>
        <fullName evidence="6">Serpentine receptor class gamma</fullName>
    </recommendedName>
</protein>
<dbReference type="GO" id="GO:0007606">
    <property type="term" value="P:sensory perception of chemical stimulus"/>
    <property type="evidence" value="ECO:0007669"/>
    <property type="project" value="UniProtKB-UniRule"/>
</dbReference>